<evidence type="ECO:0000313" key="2">
    <source>
        <dbReference type="EMBL" id="GAA5187499.1"/>
    </source>
</evidence>
<evidence type="ECO:0000259" key="1">
    <source>
        <dbReference type="Pfam" id="PF01636"/>
    </source>
</evidence>
<dbReference type="EMBL" id="BAABLF010000005">
    <property type="protein sequence ID" value="GAA5187499.1"/>
    <property type="molecule type" value="Genomic_DNA"/>
</dbReference>
<evidence type="ECO:0000313" key="3">
    <source>
        <dbReference type="Proteomes" id="UP001501600"/>
    </source>
</evidence>
<dbReference type="SUPFAM" id="SSF56112">
    <property type="entry name" value="Protein kinase-like (PK-like)"/>
    <property type="match status" value="1"/>
</dbReference>
<organism evidence="2 3">
    <name type="scientific">Ferrimonas gelatinilytica</name>
    <dbReference type="NCBI Taxonomy" id="1255257"/>
    <lineage>
        <taxon>Bacteria</taxon>
        <taxon>Pseudomonadati</taxon>
        <taxon>Pseudomonadota</taxon>
        <taxon>Gammaproteobacteria</taxon>
        <taxon>Alteromonadales</taxon>
        <taxon>Ferrimonadaceae</taxon>
        <taxon>Ferrimonas</taxon>
    </lineage>
</organism>
<comment type="caution">
    <text evidence="2">The sequence shown here is derived from an EMBL/GenBank/DDBJ whole genome shotgun (WGS) entry which is preliminary data.</text>
</comment>
<proteinExistence type="predicted"/>
<dbReference type="Proteomes" id="UP001501600">
    <property type="component" value="Unassembled WGS sequence"/>
</dbReference>
<name>A0ABP9RWR8_9GAMM</name>
<reference evidence="3" key="1">
    <citation type="journal article" date="2019" name="Int. J. Syst. Evol. Microbiol.">
        <title>The Global Catalogue of Microorganisms (GCM) 10K type strain sequencing project: providing services to taxonomists for standard genome sequencing and annotation.</title>
        <authorList>
            <consortium name="The Broad Institute Genomics Platform"/>
            <consortium name="The Broad Institute Genome Sequencing Center for Infectious Disease"/>
            <person name="Wu L."/>
            <person name="Ma J."/>
        </authorList>
    </citation>
    <scope>NUCLEOTIDE SEQUENCE [LARGE SCALE GENOMIC DNA]</scope>
    <source>
        <strain evidence="3">JCM 18720</strain>
    </source>
</reference>
<accession>A0ABP9RWR8</accession>
<sequence>MQRSALPHSFCHHDLHRGNLRQSESGHLVALDFEYAGLGHPLIDLVGAGHCVPDSDVLWRGYLDRRGVRADDRERQAWRAAHGLSAMMTLAWLVRIHAGELPDSPERLAPCWRPWWSWAMGVLRDLA</sequence>
<dbReference type="InterPro" id="IPR002575">
    <property type="entry name" value="Aminoglycoside_PTrfase"/>
</dbReference>
<dbReference type="InterPro" id="IPR011009">
    <property type="entry name" value="Kinase-like_dom_sf"/>
</dbReference>
<protein>
    <recommendedName>
        <fullName evidence="1">Aminoglycoside phosphotransferase domain-containing protein</fullName>
    </recommendedName>
</protein>
<dbReference type="Pfam" id="PF01636">
    <property type="entry name" value="APH"/>
    <property type="match status" value="1"/>
</dbReference>
<gene>
    <name evidence="2" type="ORF">GCM10025772_05310</name>
</gene>
<dbReference type="Gene3D" id="3.90.1200.10">
    <property type="match status" value="1"/>
</dbReference>
<keyword evidence="3" id="KW-1185">Reference proteome</keyword>
<feature type="domain" description="Aminoglycoside phosphotransferase" evidence="1">
    <location>
        <begin position="5"/>
        <end position="73"/>
    </location>
</feature>